<dbReference type="EMBL" id="OIVN01005657">
    <property type="protein sequence ID" value="SPD23467.1"/>
    <property type="molecule type" value="Genomic_DNA"/>
</dbReference>
<evidence type="ECO:0000313" key="2">
    <source>
        <dbReference type="EMBL" id="SPD23467.1"/>
    </source>
</evidence>
<organism evidence="2">
    <name type="scientific">Fagus sylvatica</name>
    <name type="common">Beechnut</name>
    <dbReference type="NCBI Taxonomy" id="28930"/>
    <lineage>
        <taxon>Eukaryota</taxon>
        <taxon>Viridiplantae</taxon>
        <taxon>Streptophyta</taxon>
        <taxon>Embryophyta</taxon>
        <taxon>Tracheophyta</taxon>
        <taxon>Spermatophyta</taxon>
        <taxon>Magnoliopsida</taxon>
        <taxon>eudicotyledons</taxon>
        <taxon>Gunneridae</taxon>
        <taxon>Pentapetalae</taxon>
        <taxon>rosids</taxon>
        <taxon>fabids</taxon>
        <taxon>Fagales</taxon>
        <taxon>Fagaceae</taxon>
        <taxon>Fagus</taxon>
    </lineage>
</organism>
<feature type="region of interest" description="Disordered" evidence="1">
    <location>
        <begin position="80"/>
        <end position="111"/>
    </location>
</feature>
<name>A0A2N9IC58_FAGSY</name>
<proteinExistence type="predicted"/>
<accession>A0A2N9IC58</accession>
<feature type="compositionally biased region" description="Basic and acidic residues" evidence="1">
    <location>
        <begin position="81"/>
        <end position="90"/>
    </location>
</feature>
<evidence type="ECO:0000256" key="1">
    <source>
        <dbReference type="SAM" id="MobiDB-lite"/>
    </source>
</evidence>
<feature type="region of interest" description="Disordered" evidence="1">
    <location>
        <begin position="233"/>
        <end position="331"/>
    </location>
</feature>
<protein>
    <submittedName>
        <fullName evidence="2">Uncharacterized protein</fullName>
    </submittedName>
</protein>
<feature type="region of interest" description="Disordered" evidence="1">
    <location>
        <begin position="171"/>
        <end position="220"/>
    </location>
</feature>
<gene>
    <name evidence="2" type="ORF">FSB_LOCUS51349</name>
</gene>
<sequence length="669" mass="77592">MQIYYPPSSCCLSITGDPANPWHQYVETETRKELVILNLPEQDELEIVQEEPQTSKDAKIEALRKERDVLIEALKNQQLRNRGEETDRNQGFENPFAQPHHRRQEWGSHCVGTTNLGSRRVKEASELRFTIPGSQYTQNLRDPHLVFHREEDHEGGLGFEPHHGLIHGPHTSHLNHQQAHSIGQFGLGPGPGPNRERRSDLGFDCNPFPNTHHRDPFQYDREPRRLYGFDRQPHHLDREPYQPHGLHREPHHQLGFDRAPRHQYHRVERPRASNRDPHRFVDVDREPRQGSDRSIHDQDRNNNNRNREPLVLDRAPQDLDRTPRDLDRAPPGFDRASPAFDHAPGFERAPPCVNLAQLGFDRAHSGYDLAPPPFDQEFPQTRVGHDCLAPPPFDREHHQRDQMEGDYGGDWGFHQPHGVDRGFDREPRHLQGLDHGVDREPRRGHGFNRAPPPQQAHVFFACHGVDSPVLNREHCTADPRWDTSQCWDYVDEIEEIIIQPPVYDIEVEDEIEGDQEVKDMTLILEEILPAPKDGMLIDEHVSSQFVNCYQQVPKEEIEERNRLENNISHSTCRSEDKVFELLIDEECCSLHKKEHHYTLRPKKDTTKSKPTVKMKIIGFPNCWSRQQLITEYCIQGHVSIDKALVLLQEINAEYKARVDQYGHGDVSIA</sequence>
<reference evidence="2" key="1">
    <citation type="submission" date="2018-02" db="EMBL/GenBank/DDBJ databases">
        <authorList>
            <person name="Cohen D.B."/>
            <person name="Kent A.D."/>
        </authorList>
    </citation>
    <scope>NUCLEOTIDE SEQUENCE</scope>
</reference>
<feature type="compositionally biased region" description="Polar residues" evidence="1">
    <location>
        <begin position="172"/>
        <end position="181"/>
    </location>
</feature>
<feature type="compositionally biased region" description="Basic and acidic residues" evidence="1">
    <location>
        <begin position="233"/>
        <end position="328"/>
    </location>
</feature>
<dbReference type="AlphaFoldDB" id="A0A2N9IC58"/>